<reference evidence="4" key="2">
    <citation type="submission" date="2024-04" db="EMBL/GenBank/DDBJ databases">
        <authorList>
            <person name="Chen Y."/>
            <person name="Shah S."/>
            <person name="Dougan E. K."/>
            <person name="Thang M."/>
            <person name="Chan C."/>
        </authorList>
    </citation>
    <scope>NUCLEOTIDE SEQUENCE [LARGE SCALE GENOMIC DNA]</scope>
</reference>
<feature type="repeat" description="ARM" evidence="1">
    <location>
        <begin position="830"/>
        <end position="872"/>
    </location>
</feature>
<feature type="repeat" description="ARM" evidence="1">
    <location>
        <begin position="953"/>
        <end position="995"/>
    </location>
</feature>
<feature type="repeat" description="ARM" evidence="1">
    <location>
        <begin position="665"/>
        <end position="707"/>
    </location>
</feature>
<evidence type="ECO:0000256" key="1">
    <source>
        <dbReference type="PROSITE-ProRule" id="PRU00259"/>
    </source>
</evidence>
<feature type="repeat" description="ARM" evidence="1">
    <location>
        <begin position="624"/>
        <end position="666"/>
    </location>
</feature>
<dbReference type="SMART" id="SM00185">
    <property type="entry name" value="ARM"/>
    <property type="match status" value="20"/>
</dbReference>
<feature type="repeat" description="ARM" evidence="1">
    <location>
        <begin position="871"/>
        <end position="913"/>
    </location>
</feature>
<dbReference type="SUPFAM" id="SSF48371">
    <property type="entry name" value="ARM repeat"/>
    <property type="match status" value="4"/>
</dbReference>
<evidence type="ECO:0000313" key="6">
    <source>
        <dbReference type="Proteomes" id="UP001152797"/>
    </source>
</evidence>
<organism evidence="3">
    <name type="scientific">Cladocopium goreaui</name>
    <dbReference type="NCBI Taxonomy" id="2562237"/>
    <lineage>
        <taxon>Eukaryota</taxon>
        <taxon>Sar</taxon>
        <taxon>Alveolata</taxon>
        <taxon>Dinophyceae</taxon>
        <taxon>Suessiales</taxon>
        <taxon>Symbiodiniaceae</taxon>
        <taxon>Cladocopium</taxon>
    </lineage>
</organism>
<dbReference type="Proteomes" id="UP001152797">
    <property type="component" value="Unassembled WGS sequence"/>
</dbReference>
<dbReference type="Gene3D" id="1.25.10.10">
    <property type="entry name" value="Leucine-rich Repeat Variant"/>
    <property type="match status" value="8"/>
</dbReference>
<reference evidence="3" key="1">
    <citation type="submission" date="2022-10" db="EMBL/GenBank/DDBJ databases">
        <authorList>
            <person name="Chen Y."/>
            <person name="Dougan E. K."/>
            <person name="Chan C."/>
            <person name="Rhodes N."/>
            <person name="Thang M."/>
        </authorList>
    </citation>
    <scope>NUCLEOTIDE SEQUENCE</scope>
</reference>
<feature type="region of interest" description="Disordered" evidence="2">
    <location>
        <begin position="24"/>
        <end position="45"/>
    </location>
</feature>
<dbReference type="EMBL" id="CAMXCT030003437">
    <property type="protein sequence ID" value="CAL4791770.1"/>
    <property type="molecule type" value="Genomic_DNA"/>
</dbReference>
<feature type="repeat" description="ARM" evidence="1">
    <location>
        <begin position="789"/>
        <end position="831"/>
    </location>
</feature>
<evidence type="ECO:0000256" key="2">
    <source>
        <dbReference type="SAM" id="MobiDB-lite"/>
    </source>
</evidence>
<feature type="repeat" description="ARM" evidence="1">
    <location>
        <begin position="1076"/>
        <end position="1118"/>
    </location>
</feature>
<feature type="repeat" description="ARM" evidence="1">
    <location>
        <begin position="501"/>
        <end position="543"/>
    </location>
</feature>
<evidence type="ECO:0000313" key="4">
    <source>
        <dbReference type="EMBL" id="CAL1157833.1"/>
    </source>
</evidence>
<feature type="repeat" description="ARM" evidence="1">
    <location>
        <begin position="583"/>
        <end position="625"/>
    </location>
</feature>
<feature type="repeat" description="ARM" evidence="1">
    <location>
        <begin position="912"/>
        <end position="954"/>
    </location>
</feature>
<feature type="repeat" description="ARM" evidence="1">
    <location>
        <begin position="706"/>
        <end position="748"/>
    </location>
</feature>
<proteinExistence type="predicted"/>
<dbReference type="PANTHER" id="PTHR23315">
    <property type="entry name" value="U BOX DOMAIN-CONTAINING"/>
    <property type="match status" value="1"/>
</dbReference>
<name>A0A9P1D5V6_9DINO</name>
<dbReference type="PANTHER" id="PTHR23315:SF7">
    <property type="entry name" value="U-BOX DOMAIN-CONTAINING PROTEIN 4"/>
    <property type="match status" value="1"/>
</dbReference>
<protein>
    <submittedName>
        <fullName evidence="5">Armadillo repeat-containing domain-containing protein</fullName>
    </submittedName>
</protein>
<dbReference type="InterPro" id="IPR011989">
    <property type="entry name" value="ARM-like"/>
</dbReference>
<gene>
    <name evidence="3" type="ORF">C1SCF055_LOCUS30243</name>
</gene>
<dbReference type="EMBL" id="CAMXCT020003437">
    <property type="protein sequence ID" value="CAL1157833.1"/>
    <property type="molecule type" value="Genomic_DNA"/>
</dbReference>
<feature type="repeat" description="ARM" evidence="1">
    <location>
        <begin position="1035"/>
        <end position="1077"/>
    </location>
</feature>
<accession>A0A9P1D5V6</accession>
<keyword evidence="6" id="KW-1185">Reference proteome</keyword>
<dbReference type="EMBL" id="CAMXCT010003437">
    <property type="protein sequence ID" value="CAI4004458.1"/>
    <property type="molecule type" value="Genomic_DNA"/>
</dbReference>
<feature type="repeat" description="ARM" evidence="1">
    <location>
        <begin position="994"/>
        <end position="1036"/>
    </location>
</feature>
<evidence type="ECO:0000313" key="5">
    <source>
        <dbReference type="EMBL" id="CAL4791770.1"/>
    </source>
</evidence>
<feature type="repeat" description="ARM" evidence="1">
    <location>
        <begin position="1117"/>
        <end position="1159"/>
    </location>
</feature>
<evidence type="ECO:0000313" key="3">
    <source>
        <dbReference type="EMBL" id="CAI4004458.1"/>
    </source>
</evidence>
<dbReference type="Pfam" id="PF00514">
    <property type="entry name" value="Arm"/>
    <property type="match status" value="13"/>
</dbReference>
<sequence length="1574" mass="161792">MEKLAHNVRRQVVNLDFRAPQRGHLLPDSSGAVKGSRGADGTAATVRVKEYDPQRRRAETEARTDQLILVSRMDKLTAKAPLMVPWHSLVSASRACEEDLEPDAVPEAVPEVDFNLFHDLLWHRRRLSQLGSGIWAVLVLPVLALLHADMRGINKTDHGGIFEDTTAVLDPETAVDFSNETLAVGAYDGLLLWWHLHSLQAMSYACSRGELADLQLASSLLSIDFSPWQQKYAVQMDSATAAGAEAVEDDKGAVIAEILKATVVVMQRIPGVATAVAAGHGAVHPKTLPARLSLSGLGFQRVLAWSTLPRSTISFLDGGRICLPPGLTDFNLTITLHDFFLGLPVSASSVVDRKLWTVFEPLAEANEASCAELRGFEACNNHSHHEATAASSGIALAAGNRTLRGQLAGCRIPAQNHIIDFGVVRPDWPEASDREKKEAAEILANLATDDQNKAAIAAAGGIPPLVALVTSGSDSAKGCAARALKTLAKNDQNKAAIAAAGGISPLVALVTSGSDSAKENAARALANLALIDQNRAAIAAAAGIPPLVALVTRGSDSAKEEAARALGILATNDQNRAAIAAAGGIPPLVALVTSGSDSAKKNAALALGNLARNDQNRAAIAAAGGIPPLVALVTSGSDSAKEYAAGALGSLALIDQNMAGIAAAGGISPLVALVTSGSDSAKEHAVYALAHFAMNDQNKAAIVAAGGIPPLVALVTSGSVSAKENAARALANLAWNDDQNQAAIAAAGGIPPLVALVTSGSDSAKEHAVYTLARFAMKDQNKAAIVAAGGIPPLVALVTSGSVSAKENAARALALFAMNDQNKAAIVAAGGIPPLVALVTSGSVSAKKNAACALASLAMNDQNKAAIVAAGGIPPLVALVTSGSDSAKEHAVYALALFAMNDQNKVAIVAAGGIPPLLALVTSGSVSATKNAANALGELATNDQNKAAIVAAGGIPPLVALVTSGSDAAKEHAVYALAHFAMNDQNKAAIAAAGGIPPLVALVTSGSDSAKKTAACSLASLAMNDQNAAGIVAAGGIPPLVALVTSGSDSAKEHAVYALASLAMIDQNMAAIVAAGGIPPLVALVTSGSDSAKEHGVYALAHFAKNDQNKAAIVAAGCIPPLVALVTSGSVSAKENAARALGNLAMNDQNEAAIVAAGGVQALQEMAKDGEMLVHRQVAKEALNSFSKKDSSKLGHDPATKPSTIVSAEKLRGEMRTLEAGNEELKAKAAEQLGTWAAVSDENRVAISREGGAEALVALVVTGSDDAKWHAARALRNLANNCEAKEVILKAGGIATLEPVVRHGKGKVKEAADEALRLLSQKQETKSIQATGHGRIAEGGTGDTIPTGEGTRVAMFSARFDGGPIEQKIRKVFQILCDRKYDILMVAADAGQSFGDLTTKYLGRLHKENGTMIAVCTKHYGEMTASAYSSHKELKFALDYEKFVTVLPLRVDDTYPPEPPGWSNSLQDVSFNQGAMAAAGVEAVEDDKGAVIAEIRLSRQRIPRVATAVAAGHGAVHPLLALEDAPSAAQPFGAWLPESSGLVHPATEYHQLATGTDGLQPQHHIARFLPGSSS</sequence>
<dbReference type="InterPro" id="IPR016024">
    <property type="entry name" value="ARM-type_fold"/>
</dbReference>
<feature type="non-terminal residue" evidence="3">
    <location>
        <position position="1"/>
    </location>
</feature>
<feature type="repeat" description="ARM" evidence="1">
    <location>
        <begin position="1251"/>
        <end position="1293"/>
    </location>
</feature>
<feature type="repeat" description="ARM" evidence="1">
    <location>
        <begin position="748"/>
        <end position="790"/>
    </location>
</feature>
<feature type="repeat" description="ARM" evidence="1">
    <location>
        <begin position="542"/>
        <end position="584"/>
    </location>
</feature>
<feature type="repeat" description="ARM" evidence="1">
    <location>
        <begin position="460"/>
        <end position="502"/>
    </location>
</feature>
<dbReference type="PROSITE" id="PS50176">
    <property type="entry name" value="ARM_REPEAT"/>
    <property type="match status" value="18"/>
</dbReference>
<dbReference type="InterPro" id="IPR000225">
    <property type="entry name" value="Armadillo"/>
</dbReference>
<comment type="caution">
    <text evidence="3">The sequence shown here is derived from an EMBL/GenBank/DDBJ whole genome shotgun (WGS) entry which is preliminary data.</text>
</comment>
<dbReference type="OrthoDB" id="438871at2759"/>